<keyword evidence="6" id="KW-1185">Reference proteome</keyword>
<name>A0ABT0FLX0_9ACTN</name>
<evidence type="ECO:0000256" key="2">
    <source>
        <dbReference type="ARBA" id="ARBA00022797"/>
    </source>
</evidence>
<comment type="caution">
    <text evidence="5">The sequence shown here is derived from an EMBL/GenBank/DDBJ whole genome shotgun (WGS) entry which is preliminary data.</text>
</comment>
<dbReference type="InterPro" id="IPR000639">
    <property type="entry name" value="Epox_hydrolase-like"/>
</dbReference>
<dbReference type="InterPro" id="IPR010497">
    <property type="entry name" value="Epoxide_hydro_N"/>
</dbReference>
<dbReference type="PANTHER" id="PTHR21661">
    <property type="entry name" value="EPOXIDE HYDROLASE 1-RELATED"/>
    <property type="match status" value="1"/>
</dbReference>
<dbReference type="GO" id="GO:0016787">
    <property type="term" value="F:hydrolase activity"/>
    <property type="evidence" value="ECO:0007669"/>
    <property type="project" value="UniProtKB-KW"/>
</dbReference>
<dbReference type="InterPro" id="IPR016292">
    <property type="entry name" value="Epoxide_hydrolase"/>
</dbReference>
<evidence type="ECO:0000259" key="4">
    <source>
        <dbReference type="Pfam" id="PF06441"/>
    </source>
</evidence>
<evidence type="ECO:0000256" key="1">
    <source>
        <dbReference type="ARBA" id="ARBA00010088"/>
    </source>
</evidence>
<dbReference type="Pfam" id="PF06441">
    <property type="entry name" value="EHN"/>
    <property type="match status" value="1"/>
</dbReference>
<keyword evidence="2" id="KW-0058">Aromatic hydrocarbons catabolism</keyword>
<dbReference type="PIRSF" id="PIRSF001112">
    <property type="entry name" value="Epoxide_hydrolase"/>
    <property type="match status" value="1"/>
</dbReference>
<dbReference type="SUPFAM" id="SSF53474">
    <property type="entry name" value="alpha/beta-Hydrolases"/>
    <property type="match status" value="1"/>
</dbReference>
<accession>A0ABT0FLX0</accession>
<feature type="domain" description="Epoxide hydrolase N-terminal" evidence="4">
    <location>
        <begin position="4"/>
        <end position="109"/>
    </location>
</feature>
<comment type="similarity">
    <text evidence="1">Belongs to the peptidase S33 family.</text>
</comment>
<reference evidence="5 6" key="1">
    <citation type="submission" date="2022-04" db="EMBL/GenBank/DDBJ databases">
        <title>Genome draft of Actinomadura sp. ATCC 31491.</title>
        <authorList>
            <person name="Shi X."/>
            <person name="Du Y."/>
        </authorList>
    </citation>
    <scope>NUCLEOTIDE SEQUENCE [LARGE SCALE GENOMIC DNA]</scope>
    <source>
        <strain evidence="5 6">ATCC 31491</strain>
    </source>
</reference>
<protein>
    <submittedName>
        <fullName evidence="5">Epoxide hydrolase</fullName>
    </submittedName>
</protein>
<sequence length="389" mass="42743">MQTPQPFHIDIPQADLDELNARLARTRWPGELPGAGWSYGVAEGYLRELVHYWHTGYDWRRHEARLNSFPQFTTTIDGQNVHFLHVRSPEPDAVPLIVTHGWPSTVYEFLDVIGPLTDPRGHGAEGAPAFHLVIPSVPGFAFSGPTREPGWGVNRVARAWAELMRLLGYERYGAQGGDFGSLVAPELGRLAPRQVLGVHVNALVNASTPVGPDELEKLSPAERERAGQQQEWWRAHSGYATQMSTRPQTLAYALNDSPAGQLAWNLEWYVDWDPGRSEQAPVDRDVLLTDLTIFWLTSTTGSAARLYYESGDEGWGARPAPSGVPTGVAVFPGDKALRGLAELSHRVVRWSQPPRGGHFASVQAPDLLVEDIRGFFGGLARAQAPTSGA</sequence>
<dbReference type="EMBL" id="JAKRKC020000001">
    <property type="protein sequence ID" value="MCK2213183.1"/>
    <property type="molecule type" value="Genomic_DNA"/>
</dbReference>
<dbReference type="Proteomes" id="UP001317259">
    <property type="component" value="Unassembled WGS sequence"/>
</dbReference>
<keyword evidence="3 5" id="KW-0378">Hydrolase</keyword>
<organism evidence="5 6">
    <name type="scientific">Actinomadura luzonensis</name>
    <dbReference type="NCBI Taxonomy" id="2805427"/>
    <lineage>
        <taxon>Bacteria</taxon>
        <taxon>Bacillati</taxon>
        <taxon>Actinomycetota</taxon>
        <taxon>Actinomycetes</taxon>
        <taxon>Streptosporangiales</taxon>
        <taxon>Thermomonosporaceae</taxon>
        <taxon>Actinomadura</taxon>
    </lineage>
</organism>
<evidence type="ECO:0000313" key="6">
    <source>
        <dbReference type="Proteomes" id="UP001317259"/>
    </source>
</evidence>
<proteinExistence type="inferred from homology"/>
<dbReference type="InterPro" id="IPR029058">
    <property type="entry name" value="AB_hydrolase_fold"/>
</dbReference>
<dbReference type="PRINTS" id="PR00412">
    <property type="entry name" value="EPOXHYDRLASE"/>
</dbReference>
<evidence type="ECO:0000256" key="3">
    <source>
        <dbReference type="ARBA" id="ARBA00022801"/>
    </source>
</evidence>
<dbReference type="PANTHER" id="PTHR21661:SF35">
    <property type="entry name" value="EPOXIDE HYDROLASE"/>
    <property type="match status" value="1"/>
</dbReference>
<evidence type="ECO:0000313" key="5">
    <source>
        <dbReference type="EMBL" id="MCK2213183.1"/>
    </source>
</evidence>
<gene>
    <name evidence="5" type="ORF">MF672_005140</name>
</gene>
<dbReference type="RefSeq" id="WP_242381764.1">
    <property type="nucleotide sequence ID" value="NZ_JAKRKC020000001.1"/>
</dbReference>
<dbReference type="Gene3D" id="3.40.50.1820">
    <property type="entry name" value="alpha/beta hydrolase"/>
    <property type="match status" value="1"/>
</dbReference>